<evidence type="ECO:0000313" key="6">
    <source>
        <dbReference type="Proteomes" id="UP001200110"/>
    </source>
</evidence>
<feature type="domain" description="Mandelate racemase/muconate lactonizing enzyme C-terminal" evidence="4">
    <location>
        <begin position="139"/>
        <end position="239"/>
    </location>
</feature>
<dbReference type="Pfam" id="PF02746">
    <property type="entry name" value="MR_MLE_N"/>
    <property type="match status" value="1"/>
</dbReference>
<dbReference type="SUPFAM" id="SSF51604">
    <property type="entry name" value="Enolase C-terminal domain-like"/>
    <property type="match status" value="1"/>
</dbReference>
<dbReference type="InterPro" id="IPR013342">
    <property type="entry name" value="Mandelate_racemase_C"/>
</dbReference>
<dbReference type="EMBL" id="JAKKOR010000003">
    <property type="protein sequence ID" value="MCF8587819.1"/>
    <property type="molecule type" value="Genomic_DNA"/>
</dbReference>
<protein>
    <submittedName>
        <fullName evidence="5">Mandelate racemase</fullName>
    </submittedName>
</protein>
<dbReference type="InterPro" id="IPR036849">
    <property type="entry name" value="Enolase-like_C_sf"/>
</dbReference>
<dbReference type="Gene3D" id="3.20.20.120">
    <property type="entry name" value="Enolase-like C-terminal domain"/>
    <property type="match status" value="1"/>
</dbReference>
<dbReference type="PANTHER" id="PTHR13794:SF58">
    <property type="entry name" value="MITOCHONDRIAL ENOLASE SUPERFAMILY MEMBER 1"/>
    <property type="match status" value="1"/>
</dbReference>
<dbReference type="InterPro" id="IPR013341">
    <property type="entry name" value="Mandelate_racemase_N_dom"/>
</dbReference>
<reference evidence="5 6" key="1">
    <citation type="submission" date="2022-01" db="EMBL/GenBank/DDBJ databases">
        <authorList>
            <person name="Huang Y."/>
        </authorList>
    </citation>
    <scope>NUCLEOTIDE SEQUENCE [LARGE SCALE GENOMIC DNA]</scope>
    <source>
        <strain evidence="5 6">HY366</strain>
    </source>
</reference>
<keyword evidence="2" id="KW-0479">Metal-binding</keyword>
<dbReference type="SUPFAM" id="SSF54826">
    <property type="entry name" value="Enolase N-terminal domain-like"/>
    <property type="match status" value="1"/>
</dbReference>
<dbReference type="InterPro" id="IPR046945">
    <property type="entry name" value="RHMD-like"/>
</dbReference>
<keyword evidence="3" id="KW-0460">Magnesium</keyword>
<dbReference type="Proteomes" id="UP001200110">
    <property type="component" value="Unassembled WGS sequence"/>
</dbReference>
<dbReference type="SFLD" id="SFLDS00001">
    <property type="entry name" value="Enolase"/>
    <property type="match status" value="1"/>
</dbReference>
<keyword evidence="6" id="KW-1185">Reference proteome</keyword>
<sequence length="351" mass="37552">MPISLRTVVHRFPTPHPEADGTLRWDSTTAVAVTVVNGDHQGFGWTYSHAAAAEVIDTVLRRALDEADVSEPVRCWRAMVDACRNIGATGLVMQAISAVDVALWDLHAQTLGVSLPRLWGRERPAIPVYGSGGFVNEDADTLAANVGDWARSGCAGMKIKIGEAWGSEIGRDLDRARLLTELAPAGVDCMVDANGAYTRGQAVRVGRALDRLGITWFEEPVTSDDVDGLRGLRDRLDCDVTAGEYSWTVDDTERISAAVDCVQLDVTRCGGYTGWFRAAAVAKAHHLQVSAHCAPALHTPVAAATPNLRHIEYFVDHARLEPALADGVPRLADGVLVPNTGPGHGLTAVAQ</sequence>
<proteinExistence type="predicted"/>
<evidence type="ECO:0000256" key="3">
    <source>
        <dbReference type="ARBA" id="ARBA00022842"/>
    </source>
</evidence>
<dbReference type="RefSeq" id="WP_236997043.1">
    <property type="nucleotide sequence ID" value="NZ_JAKKOR010000003.1"/>
</dbReference>
<evidence type="ECO:0000259" key="4">
    <source>
        <dbReference type="SMART" id="SM00922"/>
    </source>
</evidence>
<dbReference type="PANTHER" id="PTHR13794">
    <property type="entry name" value="ENOLASE SUPERFAMILY, MANDELATE RACEMASE"/>
    <property type="match status" value="1"/>
</dbReference>
<name>A0ABS9IQI2_9ACTN</name>
<dbReference type="InterPro" id="IPR029017">
    <property type="entry name" value="Enolase-like_N"/>
</dbReference>
<evidence type="ECO:0000256" key="2">
    <source>
        <dbReference type="ARBA" id="ARBA00022723"/>
    </source>
</evidence>
<dbReference type="Pfam" id="PF13378">
    <property type="entry name" value="MR_MLE_C"/>
    <property type="match status" value="1"/>
</dbReference>
<organism evidence="5 6">
    <name type="scientific">Gordonia liuliyuniae</name>
    <dbReference type="NCBI Taxonomy" id="2911517"/>
    <lineage>
        <taxon>Bacteria</taxon>
        <taxon>Bacillati</taxon>
        <taxon>Actinomycetota</taxon>
        <taxon>Actinomycetes</taxon>
        <taxon>Mycobacteriales</taxon>
        <taxon>Gordoniaceae</taxon>
        <taxon>Gordonia</taxon>
    </lineage>
</organism>
<comment type="caution">
    <text evidence="5">The sequence shown here is derived from an EMBL/GenBank/DDBJ whole genome shotgun (WGS) entry which is preliminary data.</text>
</comment>
<evidence type="ECO:0000256" key="1">
    <source>
        <dbReference type="ARBA" id="ARBA00001946"/>
    </source>
</evidence>
<dbReference type="SFLD" id="SFLDG00179">
    <property type="entry name" value="mandelate_racemase"/>
    <property type="match status" value="1"/>
</dbReference>
<dbReference type="SMART" id="SM00922">
    <property type="entry name" value="MR_MLE"/>
    <property type="match status" value="1"/>
</dbReference>
<evidence type="ECO:0000313" key="5">
    <source>
        <dbReference type="EMBL" id="MCF8587819.1"/>
    </source>
</evidence>
<gene>
    <name evidence="5" type="ORF">L5G33_04955</name>
</gene>
<dbReference type="InterPro" id="IPR029065">
    <property type="entry name" value="Enolase_C-like"/>
</dbReference>
<comment type="cofactor">
    <cofactor evidence="1">
        <name>Mg(2+)</name>
        <dbReference type="ChEBI" id="CHEBI:18420"/>
    </cofactor>
</comment>
<accession>A0ABS9IQI2</accession>
<dbReference type="Gene3D" id="3.30.390.10">
    <property type="entry name" value="Enolase-like, N-terminal domain"/>
    <property type="match status" value="1"/>
</dbReference>